<name>A0ACB9TKT3_HOLOL</name>
<gene>
    <name evidence="1" type="ORF">MML48_2g00011506</name>
</gene>
<keyword evidence="2" id="KW-1185">Reference proteome</keyword>
<comment type="caution">
    <text evidence="1">The sequence shown here is derived from an EMBL/GenBank/DDBJ whole genome shotgun (WGS) entry which is preliminary data.</text>
</comment>
<proteinExistence type="predicted"/>
<evidence type="ECO:0000313" key="2">
    <source>
        <dbReference type="Proteomes" id="UP001056778"/>
    </source>
</evidence>
<evidence type="ECO:0000313" key="1">
    <source>
        <dbReference type="EMBL" id="KAI4467399.1"/>
    </source>
</evidence>
<accession>A0ACB9TKT3</accession>
<protein>
    <submittedName>
        <fullName evidence="1">Uncharacterized protein</fullName>
    </submittedName>
</protein>
<organism evidence="1 2">
    <name type="scientific">Holotrichia oblita</name>
    <name type="common">Chafer beetle</name>
    <dbReference type="NCBI Taxonomy" id="644536"/>
    <lineage>
        <taxon>Eukaryota</taxon>
        <taxon>Metazoa</taxon>
        <taxon>Ecdysozoa</taxon>
        <taxon>Arthropoda</taxon>
        <taxon>Hexapoda</taxon>
        <taxon>Insecta</taxon>
        <taxon>Pterygota</taxon>
        <taxon>Neoptera</taxon>
        <taxon>Endopterygota</taxon>
        <taxon>Coleoptera</taxon>
        <taxon>Polyphaga</taxon>
        <taxon>Scarabaeiformia</taxon>
        <taxon>Scarabaeidae</taxon>
        <taxon>Melolonthinae</taxon>
        <taxon>Holotrichia</taxon>
    </lineage>
</organism>
<reference evidence="1" key="1">
    <citation type="submission" date="2022-04" db="EMBL/GenBank/DDBJ databases">
        <title>Chromosome-scale genome assembly of Holotrichia oblita Faldermann.</title>
        <authorList>
            <person name="Rongchong L."/>
        </authorList>
    </citation>
    <scope>NUCLEOTIDE SEQUENCE</scope>
    <source>
        <strain evidence="1">81SQS9</strain>
    </source>
</reference>
<dbReference type="Proteomes" id="UP001056778">
    <property type="component" value="Chromosome 2"/>
</dbReference>
<dbReference type="EMBL" id="CM043016">
    <property type="protein sequence ID" value="KAI4467399.1"/>
    <property type="molecule type" value="Genomic_DNA"/>
</dbReference>
<sequence>MPRIYTKKTDRDLPEENMKQAITDVLEGNINIFTEQDFLCSFVTDRPENNANESKSNTSQILSQNENNASQGKVQNADGNSSAPKSPEPGTSGTQFVSPEVLRPYPKAPVRKESTKGRKRGRSMIATDTPEKLEIEKRQEKRNRH</sequence>